<dbReference type="GO" id="GO:0005096">
    <property type="term" value="F:GTPase activator activity"/>
    <property type="evidence" value="ECO:0007669"/>
    <property type="project" value="InterPro"/>
</dbReference>
<dbReference type="CDD" id="cd00159">
    <property type="entry name" value="RhoGAP"/>
    <property type="match status" value="1"/>
</dbReference>
<proteinExistence type="predicted"/>
<feature type="compositionally biased region" description="Low complexity" evidence="1">
    <location>
        <begin position="26"/>
        <end position="35"/>
    </location>
</feature>
<feature type="compositionally biased region" description="Pro residues" evidence="1">
    <location>
        <begin position="619"/>
        <end position="628"/>
    </location>
</feature>
<feature type="compositionally biased region" description="Low complexity" evidence="1">
    <location>
        <begin position="210"/>
        <end position="224"/>
    </location>
</feature>
<feature type="compositionally biased region" description="Low complexity" evidence="1">
    <location>
        <begin position="1138"/>
        <end position="1149"/>
    </location>
</feature>
<dbReference type="InterPro" id="IPR000198">
    <property type="entry name" value="RhoGAP_dom"/>
</dbReference>
<feature type="compositionally biased region" description="Polar residues" evidence="1">
    <location>
        <begin position="239"/>
        <end position="249"/>
    </location>
</feature>
<dbReference type="Pfam" id="PF00620">
    <property type="entry name" value="RhoGAP"/>
    <property type="match status" value="1"/>
</dbReference>
<dbReference type="GO" id="GO:0007264">
    <property type="term" value="P:small GTPase-mediated signal transduction"/>
    <property type="evidence" value="ECO:0007669"/>
    <property type="project" value="InterPro"/>
</dbReference>
<dbReference type="PROSITE" id="PS50238">
    <property type="entry name" value="RHOGAP"/>
    <property type="match status" value="1"/>
</dbReference>
<feature type="region of interest" description="Disordered" evidence="1">
    <location>
        <begin position="353"/>
        <end position="392"/>
    </location>
</feature>
<feature type="compositionally biased region" description="Basic and acidic residues" evidence="1">
    <location>
        <begin position="188"/>
        <end position="202"/>
    </location>
</feature>
<feature type="region of interest" description="Disordered" evidence="1">
    <location>
        <begin position="1131"/>
        <end position="1276"/>
    </location>
</feature>
<feature type="compositionally biased region" description="Polar residues" evidence="1">
    <location>
        <begin position="651"/>
        <end position="669"/>
    </location>
</feature>
<feature type="compositionally biased region" description="Basic and acidic residues" evidence="1">
    <location>
        <begin position="1322"/>
        <end position="1333"/>
    </location>
</feature>
<feature type="compositionally biased region" description="Low complexity" evidence="1">
    <location>
        <begin position="525"/>
        <end position="536"/>
    </location>
</feature>
<dbReference type="GO" id="GO:0031267">
    <property type="term" value="F:small GTPase binding"/>
    <property type="evidence" value="ECO:0007669"/>
    <property type="project" value="InterPro"/>
</dbReference>
<gene>
    <name evidence="3" type="ORF">SPSC_02239</name>
</gene>
<dbReference type="PANTHER" id="PTHR12783:SF5">
    <property type="entry name" value="RALA-BINDING PROTEIN 1"/>
    <property type="match status" value="1"/>
</dbReference>
<dbReference type="SMART" id="SM00324">
    <property type="entry name" value="RhoGAP"/>
    <property type="match status" value="1"/>
</dbReference>
<feature type="region of interest" description="Disordered" evidence="1">
    <location>
        <begin position="1322"/>
        <end position="1490"/>
    </location>
</feature>
<accession>A0A127ZBU6</accession>
<feature type="region of interest" description="Disordered" evidence="1">
    <location>
        <begin position="100"/>
        <end position="249"/>
    </location>
</feature>
<evidence type="ECO:0000259" key="2">
    <source>
        <dbReference type="PROSITE" id="PS50238"/>
    </source>
</evidence>
<protein>
    <recommendedName>
        <fullName evidence="2">Rho-GAP domain-containing protein</fullName>
    </recommendedName>
</protein>
<dbReference type="PANTHER" id="PTHR12783">
    <property type="entry name" value="RALA BINDING PROTEIN 1 RALBP1"/>
    <property type="match status" value="1"/>
</dbReference>
<dbReference type="InterPro" id="IPR008936">
    <property type="entry name" value="Rho_GTPase_activation_prot"/>
</dbReference>
<feature type="compositionally biased region" description="Polar residues" evidence="1">
    <location>
        <begin position="495"/>
        <end position="519"/>
    </location>
</feature>
<feature type="compositionally biased region" description="Low complexity" evidence="1">
    <location>
        <begin position="1338"/>
        <end position="1352"/>
    </location>
</feature>
<name>A0A127ZBU6_9BASI</name>
<feature type="region of interest" description="Disordered" evidence="1">
    <location>
        <begin position="429"/>
        <end position="565"/>
    </location>
</feature>
<feature type="domain" description="Rho-GAP" evidence="2">
    <location>
        <begin position="898"/>
        <end position="1119"/>
    </location>
</feature>
<evidence type="ECO:0000313" key="3">
    <source>
        <dbReference type="EMBL" id="CDU23610.1"/>
    </source>
</evidence>
<feature type="compositionally biased region" description="Polar residues" evidence="1">
    <location>
        <begin position="363"/>
        <end position="372"/>
    </location>
</feature>
<feature type="compositionally biased region" description="Low complexity" evidence="1">
    <location>
        <begin position="466"/>
        <end position="487"/>
    </location>
</feature>
<feature type="compositionally biased region" description="Low complexity" evidence="1">
    <location>
        <begin position="1"/>
        <end position="15"/>
    </location>
</feature>
<feature type="region of interest" description="Disordered" evidence="1">
    <location>
        <begin position="611"/>
        <end position="682"/>
    </location>
</feature>
<feature type="compositionally biased region" description="Low complexity" evidence="1">
    <location>
        <begin position="43"/>
        <end position="57"/>
    </location>
</feature>
<feature type="compositionally biased region" description="Low complexity" evidence="1">
    <location>
        <begin position="173"/>
        <end position="187"/>
    </location>
</feature>
<sequence length="1521" mass="160652">MPFAHSYSSSAIASRARQDKGANVGSSSSSSSSSSTGIHILNSDTSSITSSIDASSSRYTTDSPSTTEHDLAARSRLFSSGRKSPVPFCRFRRLSSSNSLNVATAPPTLDASQSFDSQQSHRPEPATQDTQIPSYPATLRRAPSPTPLHTPRSAPPPLPSSSTKPVIHRSTRTKSSSISILSTGLGLRSRDNHLDSSPDADVRRRHRKSASLSSSDVDFSSSALDTRRAATPQPMLRSASPSPSLPQSIYSIHHDSTAASSGFPPSSAVYKSKQHKQAWYQAQQKTIELENPYNRGAHHSDSDSAKLFPLNVAVSDHSQRGHGPPTNSRSPQPLVETFLSEEEMLAAGIHIIRRRDADPNTPSPSSKDSPSLATPRVPDQTSMPAMPPRLYGADHPDFLEFIDSPIDRKSSGPLLEQLVAESAASASMQRALSHSRNKSSNGSLSISSENSTDYLPHSANTHDDASSLNNGSTGSLSSGSKHSFSFAKLRRAGSKQGNVTGSSRPSTANSSSEDVSSSRPFLFPSRYQSSTQRQQQPHPLSNGTAAAPGYLTPGPGPSASPFLNKHSATVGRASRSVSTGDTAKNGLAQVFNGRGSSAATVGFSSSATNPYHASASNGLPPPKPPKPKPSLLTAFPRSSASSSSMLGSISAPNTASLESTRSSGPNSNDMLKPPASARPAGNGVYQSIAHSRSQEAVAEPRLDAEALRTSAGTPLPPPRRLHQARGGYPSGAVGGAAASAAMGRTMSSGSGGGVVGALGHVGQFGAAVGRRGWDFVKTLQSSNGTASGAVASSGRPAVGGGAAGYRTSSYSDAENEPTRQWLMLLDAPDSGHVRASSGSVFGAPLQDVVLRSRLSSITSEGNDDHLGVPDLGKEFSANFLESPRVTPRASVAGGAANEPLSREEARHLFLPRLVVRCIQSLEKWGPSEEGIYRISGRSSHTSKLRSYFSDPRNDLRLDEINPADLDINSVCSLLKSYLRELPEPLIPLVQSQALDQAVARLLADAPDAAAPVAAASASGSGGKATEARTANIDPAKVATELSPLMRQLPVYNWYLLRELTQHLGMLAQPEVVARTKMPISNLTLVLAPTVSISLPLLQVLVRHRQAVFAGPVPGEDFAAVAAASVAAVGKPETGMAEQQSQQQSQQPKRSQPPPKPAKPEKLGSPSSRLPVMVRKRASSMGLGTLLSSPTRKTAAATAAVQDTSRHHRRTPSTTPSIELPAYLAEAAASRPTSPTPASPSFAPHDTYERPSTSLGHFAELSPSRPSPSTLNRDRFGGSRDAALRFNALALDDEDHSQRRMVGGKESTPIARYYSRIREEAERERAVLEERDGAKTPLAGSSSLSSMPVSAAAPDRGELYRYWAEKTNSSQQRSPQQGGGGFGDSVQGVSRSGRTSALDRPRPPTSSSASFFAGRSRRQDSVNGLSSFTKSNSSSGIPKLVRSDSSSSMGKEEGETRPLRIVKKTSSGGGKDQKQEGEEGEGEDVETTPRMKCLDRMGGEEQSKVGVKDQIARYLIDGPRRM</sequence>
<feature type="compositionally biased region" description="Pro residues" evidence="1">
    <location>
        <begin position="144"/>
        <end position="159"/>
    </location>
</feature>
<dbReference type="OrthoDB" id="185175at2759"/>
<dbReference type="InterPro" id="IPR039767">
    <property type="entry name" value="RALBP1"/>
</dbReference>
<organism evidence="3">
    <name type="scientific">Sporisorium scitamineum</name>
    <dbReference type="NCBI Taxonomy" id="49012"/>
    <lineage>
        <taxon>Eukaryota</taxon>
        <taxon>Fungi</taxon>
        <taxon>Dikarya</taxon>
        <taxon>Basidiomycota</taxon>
        <taxon>Ustilaginomycotina</taxon>
        <taxon>Ustilaginomycetes</taxon>
        <taxon>Ustilaginales</taxon>
        <taxon>Ustilaginaceae</taxon>
        <taxon>Sporisorium</taxon>
    </lineage>
</organism>
<dbReference type="Gene3D" id="1.10.555.10">
    <property type="entry name" value="Rho GTPase activation protein"/>
    <property type="match status" value="1"/>
</dbReference>
<evidence type="ECO:0000256" key="1">
    <source>
        <dbReference type="SAM" id="MobiDB-lite"/>
    </source>
</evidence>
<feature type="compositionally biased region" description="Polar residues" evidence="1">
    <location>
        <begin position="1420"/>
        <end position="1435"/>
    </location>
</feature>
<reference evidence="3" key="1">
    <citation type="submission" date="2014-06" db="EMBL/GenBank/DDBJ databases">
        <authorList>
            <person name="Ju J."/>
            <person name="Zhang J."/>
        </authorList>
    </citation>
    <scope>NUCLEOTIDE SEQUENCE</scope>
    <source>
        <strain evidence="3">SscI8</strain>
    </source>
</reference>
<feature type="compositionally biased region" description="Low complexity" evidence="1">
    <location>
        <begin position="438"/>
        <end position="451"/>
    </location>
</feature>
<dbReference type="EMBL" id="LK056663">
    <property type="protein sequence ID" value="CDU23610.1"/>
    <property type="molecule type" value="Genomic_DNA"/>
</dbReference>
<feature type="region of interest" description="Disordered" evidence="1">
    <location>
        <begin position="1"/>
        <end position="87"/>
    </location>
</feature>
<dbReference type="SUPFAM" id="SSF48350">
    <property type="entry name" value="GTPase activation domain, GAP"/>
    <property type="match status" value="1"/>
</dbReference>
<feature type="compositionally biased region" description="Low complexity" evidence="1">
    <location>
        <begin position="638"/>
        <end position="650"/>
    </location>
</feature>